<dbReference type="InterPro" id="IPR000536">
    <property type="entry name" value="Nucl_hrmn_rcpt_lig-bd"/>
</dbReference>
<reference evidence="5" key="1">
    <citation type="journal article" date="2008" name="Nat. Genet.">
        <title>The Pristionchus pacificus genome provides a unique perspective on nematode lifestyle and parasitism.</title>
        <authorList>
            <person name="Dieterich C."/>
            <person name="Clifton S.W."/>
            <person name="Schuster L.N."/>
            <person name="Chinwalla A."/>
            <person name="Delehaunty K."/>
            <person name="Dinkelacker I."/>
            <person name="Fulton L."/>
            <person name="Fulton R."/>
            <person name="Godfrey J."/>
            <person name="Minx P."/>
            <person name="Mitreva M."/>
            <person name="Roeseler W."/>
            <person name="Tian H."/>
            <person name="Witte H."/>
            <person name="Yang S.P."/>
            <person name="Wilson R.K."/>
            <person name="Sommer R.J."/>
        </authorList>
    </citation>
    <scope>NUCLEOTIDE SEQUENCE [LARGE SCALE GENOMIC DNA]</scope>
    <source>
        <strain evidence="5">PS312</strain>
    </source>
</reference>
<dbReference type="InterPro" id="IPR035500">
    <property type="entry name" value="NHR-like_dom_sf"/>
</dbReference>
<keyword evidence="3" id="KW-0675">Receptor</keyword>
<evidence type="ECO:0000313" key="4">
    <source>
        <dbReference type="EnsemblMetazoa" id="PPA42271.1"/>
    </source>
</evidence>
<keyword evidence="1" id="KW-0805">Transcription regulation</keyword>
<keyword evidence="2" id="KW-0804">Transcription</keyword>
<reference evidence="4" key="2">
    <citation type="submission" date="2022-06" db="UniProtKB">
        <authorList>
            <consortium name="EnsemblMetazoa"/>
        </authorList>
    </citation>
    <scope>IDENTIFICATION</scope>
    <source>
        <strain evidence="4">PS312</strain>
    </source>
</reference>
<dbReference type="AlphaFoldDB" id="A0A2A6D2K7"/>
<dbReference type="GO" id="GO:0003700">
    <property type="term" value="F:DNA-binding transcription factor activity"/>
    <property type="evidence" value="ECO:0000318"/>
    <property type="project" value="GO_Central"/>
</dbReference>
<accession>A0A2A6D2K7</accession>
<proteinExistence type="predicted"/>
<accession>A0A8R1UWC2</accession>
<evidence type="ECO:0000313" key="5">
    <source>
        <dbReference type="Proteomes" id="UP000005239"/>
    </source>
</evidence>
<name>A0A2A6D2K7_PRIPA</name>
<sequence>MTMQWSIVSEFFYRFRAFEGCCRANECFPDHPTRFLPSFTSFLSPEVYAHFYDKLPQNADLEGAVSYFKNSTNSIKEVPMARECIARLKPAHDEFFAVIGLMFWCIEALPHRQHLSDLAEKYRKQIMTELHVYYKEKLKMDDYAPRLGELLMFIQVFDVKERFQEHFENLRLLNILDDDNFIYRLQKE</sequence>
<dbReference type="Pfam" id="PF00104">
    <property type="entry name" value="Hormone_recep"/>
    <property type="match status" value="1"/>
</dbReference>
<dbReference type="SUPFAM" id="SSF48508">
    <property type="entry name" value="Nuclear receptor ligand-binding domain"/>
    <property type="match status" value="1"/>
</dbReference>
<dbReference type="PANTHER" id="PTHR46011">
    <property type="entry name" value="NUCLEAR HORMONE RECEPTOR FAMILY MEMBER NHR-86-RELATED"/>
    <property type="match status" value="1"/>
</dbReference>
<dbReference type="EnsemblMetazoa" id="PPA42271.1">
    <property type="protein sequence ID" value="PPA42271.1"/>
    <property type="gene ID" value="WBGene00280640"/>
</dbReference>
<protein>
    <submittedName>
        <fullName evidence="4">Nuclear receptor</fullName>
    </submittedName>
</protein>
<keyword evidence="5" id="KW-1185">Reference proteome</keyword>
<evidence type="ECO:0000256" key="1">
    <source>
        <dbReference type="ARBA" id="ARBA00023015"/>
    </source>
</evidence>
<dbReference type="Gene3D" id="1.10.565.10">
    <property type="entry name" value="Retinoid X Receptor"/>
    <property type="match status" value="1"/>
</dbReference>
<organism evidence="4 5">
    <name type="scientific">Pristionchus pacificus</name>
    <name type="common">Parasitic nematode worm</name>
    <dbReference type="NCBI Taxonomy" id="54126"/>
    <lineage>
        <taxon>Eukaryota</taxon>
        <taxon>Metazoa</taxon>
        <taxon>Ecdysozoa</taxon>
        <taxon>Nematoda</taxon>
        <taxon>Chromadorea</taxon>
        <taxon>Rhabditida</taxon>
        <taxon>Rhabditina</taxon>
        <taxon>Diplogasteromorpha</taxon>
        <taxon>Diplogasteroidea</taxon>
        <taxon>Neodiplogasteridae</taxon>
        <taxon>Pristionchus</taxon>
    </lineage>
</organism>
<evidence type="ECO:0000256" key="3">
    <source>
        <dbReference type="ARBA" id="ARBA00023170"/>
    </source>
</evidence>
<dbReference type="PANTHER" id="PTHR46011:SF6">
    <property type="entry name" value="HIGH ZINC ACTIVATED NUCLEAR RECEPTOR PROTEIN"/>
    <property type="match status" value="1"/>
</dbReference>
<dbReference type="Proteomes" id="UP000005239">
    <property type="component" value="Unassembled WGS sequence"/>
</dbReference>
<dbReference type="GO" id="GO:0005634">
    <property type="term" value="C:nucleus"/>
    <property type="evidence" value="ECO:0000318"/>
    <property type="project" value="GO_Central"/>
</dbReference>
<gene>
    <name evidence="4" type="primary">WBGene00280640</name>
</gene>
<evidence type="ECO:0000256" key="2">
    <source>
        <dbReference type="ARBA" id="ARBA00023163"/>
    </source>
</evidence>